<evidence type="ECO:0000313" key="2">
    <source>
        <dbReference type="EMBL" id="KAK9035355.1"/>
    </source>
</evidence>
<name>A0ABR2TCZ4_9ROSI</name>
<reference evidence="2 3" key="1">
    <citation type="journal article" date="2024" name="G3 (Bethesda)">
        <title>Genome assembly of Hibiscus sabdariffa L. provides insights into metabolisms of medicinal natural products.</title>
        <authorList>
            <person name="Kim T."/>
        </authorList>
    </citation>
    <scope>NUCLEOTIDE SEQUENCE [LARGE SCALE GENOMIC DNA]</scope>
    <source>
        <strain evidence="2">TK-2024</strain>
        <tissue evidence="2">Old leaves</tissue>
    </source>
</reference>
<sequence length="66" mass="7630">MWIFAMSLESDYVEAIKLIRQDNRLRGMLAIVHYIKELCKNDWCVSCLCIPRSSSRVADALADYGF</sequence>
<comment type="caution">
    <text evidence="2">The sequence shown here is derived from an EMBL/GenBank/DDBJ whole genome shotgun (WGS) entry which is preliminary data.</text>
</comment>
<accession>A0ABR2TCZ4</accession>
<dbReference type="Pfam" id="PF13456">
    <property type="entry name" value="RVT_3"/>
    <property type="match status" value="1"/>
</dbReference>
<organism evidence="2 3">
    <name type="scientific">Hibiscus sabdariffa</name>
    <name type="common">roselle</name>
    <dbReference type="NCBI Taxonomy" id="183260"/>
    <lineage>
        <taxon>Eukaryota</taxon>
        <taxon>Viridiplantae</taxon>
        <taxon>Streptophyta</taxon>
        <taxon>Embryophyta</taxon>
        <taxon>Tracheophyta</taxon>
        <taxon>Spermatophyta</taxon>
        <taxon>Magnoliopsida</taxon>
        <taxon>eudicotyledons</taxon>
        <taxon>Gunneridae</taxon>
        <taxon>Pentapetalae</taxon>
        <taxon>rosids</taxon>
        <taxon>malvids</taxon>
        <taxon>Malvales</taxon>
        <taxon>Malvaceae</taxon>
        <taxon>Malvoideae</taxon>
        <taxon>Hibiscus</taxon>
    </lineage>
</organism>
<dbReference type="Proteomes" id="UP001396334">
    <property type="component" value="Unassembled WGS sequence"/>
</dbReference>
<dbReference type="EMBL" id="JBBPBN010000006">
    <property type="protein sequence ID" value="KAK9035355.1"/>
    <property type="molecule type" value="Genomic_DNA"/>
</dbReference>
<feature type="domain" description="RNase H type-1" evidence="1">
    <location>
        <begin position="8"/>
        <end position="63"/>
    </location>
</feature>
<keyword evidence="3" id="KW-1185">Reference proteome</keyword>
<evidence type="ECO:0000313" key="3">
    <source>
        <dbReference type="Proteomes" id="UP001396334"/>
    </source>
</evidence>
<proteinExistence type="predicted"/>
<evidence type="ECO:0000259" key="1">
    <source>
        <dbReference type="Pfam" id="PF13456"/>
    </source>
</evidence>
<gene>
    <name evidence="2" type="ORF">V6N11_077397</name>
</gene>
<protein>
    <recommendedName>
        <fullName evidence="1">RNase H type-1 domain-containing protein</fullName>
    </recommendedName>
</protein>
<dbReference type="InterPro" id="IPR002156">
    <property type="entry name" value="RNaseH_domain"/>
</dbReference>